<protein>
    <submittedName>
        <fullName evidence="1">Uncharacterized protein</fullName>
    </submittedName>
</protein>
<dbReference type="KEGG" id="sphu:SPPYR_2154"/>
<gene>
    <name evidence="1" type="ORF">SPPYR_2154</name>
</gene>
<accession>A0A1Y5Q1C3</accession>
<evidence type="ECO:0000313" key="1">
    <source>
        <dbReference type="EMBL" id="SBV33274.1"/>
    </source>
</evidence>
<dbReference type="EMBL" id="LT598653">
    <property type="protein sequence ID" value="SBV33274.1"/>
    <property type="molecule type" value="Genomic_DNA"/>
</dbReference>
<reference evidence="1" key="1">
    <citation type="submission" date="2016-03" db="EMBL/GenBank/DDBJ databases">
        <authorList>
            <person name="Ploux O."/>
        </authorList>
    </citation>
    <scope>NUCLEOTIDE SEQUENCE</scope>
    <source>
        <strain evidence="1">UC10</strain>
    </source>
</reference>
<organism evidence="1">
    <name type="scientific">uncultured Sphingopyxis sp</name>
    <dbReference type="NCBI Taxonomy" id="310581"/>
    <lineage>
        <taxon>Bacteria</taxon>
        <taxon>Pseudomonadati</taxon>
        <taxon>Pseudomonadota</taxon>
        <taxon>Alphaproteobacteria</taxon>
        <taxon>Sphingomonadales</taxon>
        <taxon>Sphingomonadaceae</taxon>
        <taxon>Sphingopyxis</taxon>
        <taxon>environmental samples</taxon>
    </lineage>
</organism>
<proteinExistence type="predicted"/>
<name>A0A1Y5Q1C3_9SPHN</name>
<dbReference type="AlphaFoldDB" id="A0A1Y5Q1C3"/>
<sequence>MPFSTFVIPAKAGTQCGISLRTLWVPAFAGMTM</sequence>